<comment type="caution">
    <text evidence="5">The sequence shown here is derived from an EMBL/GenBank/DDBJ whole genome shotgun (WGS) entry which is preliminary data.</text>
</comment>
<evidence type="ECO:0000313" key="6">
    <source>
        <dbReference type="Proteomes" id="UP000006408"/>
    </source>
</evidence>
<feature type="chain" id="PRO_5009950634" evidence="3">
    <location>
        <begin position="29"/>
        <end position="479"/>
    </location>
</feature>
<dbReference type="PATRIC" id="fig|518635.17.peg.1569"/>
<dbReference type="InterPro" id="IPR038765">
    <property type="entry name" value="Papain-like_cys_pep_sf"/>
</dbReference>
<dbReference type="Gene3D" id="3.90.1720.10">
    <property type="entry name" value="endopeptidase domain like (from Nostoc punctiforme)"/>
    <property type="match status" value="1"/>
</dbReference>
<keyword evidence="3" id="KW-0732">Signal</keyword>
<dbReference type="InterPro" id="IPR007921">
    <property type="entry name" value="CHAP_dom"/>
</dbReference>
<reference evidence="5" key="1">
    <citation type="submission" date="2009-04" db="EMBL/GenBank/DDBJ databases">
        <authorList>
            <person name="Weinstock G."/>
            <person name="Sodergren E."/>
            <person name="Clifton S."/>
            <person name="Fulton L."/>
            <person name="Fulton B."/>
            <person name="Courtney L."/>
            <person name="Fronick C."/>
            <person name="Harrison M."/>
            <person name="Strong C."/>
            <person name="Farmer C."/>
            <person name="Delahaunty K."/>
            <person name="Markovic C."/>
            <person name="Hall O."/>
            <person name="Minx P."/>
            <person name="Tomlinson C."/>
            <person name="Mitreva M."/>
            <person name="Nelson J."/>
            <person name="Hou S."/>
            <person name="Wollam A."/>
            <person name="Pepin K.H."/>
            <person name="Johnson M."/>
            <person name="Bhonagiri V."/>
            <person name="Nash W.E."/>
            <person name="Warren W."/>
            <person name="Chinwalla A."/>
            <person name="Mardis E.R."/>
            <person name="Wilson R.K."/>
        </authorList>
    </citation>
    <scope>NUCLEOTIDE SEQUENCE [LARGE SCALE GENOMIC DNA]</scope>
    <source>
        <strain evidence="5">DSM 20098</strain>
    </source>
</reference>
<name>C4FCW2_9BIFI</name>
<feature type="region of interest" description="Disordered" evidence="2">
    <location>
        <begin position="36"/>
        <end position="115"/>
    </location>
</feature>
<sequence>MRRKTLVAAGFVIATVLQGISYPAIALAADNTAADQPTSSLVGEQNSAAEDTDVQSETSDNDNTDDGTAPEANNADNKENVSPAASATPKAESTTDDESNDSPSTTPQNGWDQDKSHWYENGQIVHSKFFYDKGSDAWYWAEADGSIACDKDVYVPNSNTDRSHGKWVRFDKQRRMVKGEDYRYGSWYYFDTNTGAMAKGITRISSNGGKWVYYDLTTGKMQYGERYIHYDESHTGWYYFDPQTGAMAHDFVYLRQANKWVYYDKYTGKMQYGEHCINDGWYYMNTTTGALAKGWTNLKNKRVYYDPTSSRMVHGGLIINGKHYFFDPYTGAKYSKQQIVNRLLNSARSQIGKHPDCPGTLAANGGLICPYGPCMSFVWYSFHTAGLDIFLCDGAKSGWPHNNYDWYASRGRINLSPQPGDVVFWQFGGWAKGLSASHAGIVASVTNGRVRIVDASDGSIAERNAYNGVRGYAHPYYDC</sequence>
<protein>
    <submittedName>
        <fullName evidence="5">Cell wall-binding repeat protein</fullName>
    </submittedName>
</protein>
<dbReference type="Pfam" id="PF05257">
    <property type="entry name" value="CHAP"/>
    <property type="match status" value="1"/>
</dbReference>
<feature type="compositionally biased region" description="Polar residues" evidence="2">
    <location>
        <begin position="36"/>
        <end position="49"/>
    </location>
</feature>
<dbReference type="RefSeq" id="WP_003825115.1">
    <property type="nucleotide sequence ID" value="NZ_AP012322.1"/>
</dbReference>
<evidence type="ECO:0000256" key="1">
    <source>
        <dbReference type="ARBA" id="ARBA00022737"/>
    </source>
</evidence>
<dbReference type="InterPro" id="IPR018337">
    <property type="entry name" value="Cell_wall/Cho-bd_repeat"/>
</dbReference>
<dbReference type="SUPFAM" id="SSF69360">
    <property type="entry name" value="Cell wall binding repeat"/>
    <property type="match status" value="1"/>
</dbReference>
<dbReference type="EMBL" id="ABYS02000003">
    <property type="protein sequence ID" value="EEP21749.1"/>
    <property type="molecule type" value="Genomic_DNA"/>
</dbReference>
<dbReference type="eggNOG" id="COG5263">
    <property type="taxonomic scope" value="Bacteria"/>
</dbReference>
<evidence type="ECO:0000313" key="5">
    <source>
        <dbReference type="EMBL" id="EEP21749.1"/>
    </source>
</evidence>
<keyword evidence="6" id="KW-1185">Reference proteome</keyword>
<feature type="compositionally biased region" description="Acidic residues" evidence="2">
    <location>
        <begin position="50"/>
        <end position="65"/>
    </location>
</feature>
<keyword evidence="1" id="KW-0677">Repeat</keyword>
<dbReference type="SUPFAM" id="SSF54001">
    <property type="entry name" value="Cysteine proteinases"/>
    <property type="match status" value="1"/>
</dbReference>
<gene>
    <name evidence="5" type="ORF">BIFANG_02138</name>
</gene>
<evidence type="ECO:0000256" key="2">
    <source>
        <dbReference type="SAM" id="MobiDB-lite"/>
    </source>
</evidence>
<dbReference type="KEGG" id="bang:BBAG_1487"/>
<evidence type="ECO:0000259" key="4">
    <source>
        <dbReference type="Pfam" id="PF05257"/>
    </source>
</evidence>
<dbReference type="Gene3D" id="2.10.270.10">
    <property type="entry name" value="Cholin Binding"/>
    <property type="match status" value="3"/>
</dbReference>
<feature type="signal peptide" evidence="3">
    <location>
        <begin position="1"/>
        <end position="28"/>
    </location>
</feature>
<evidence type="ECO:0000256" key="3">
    <source>
        <dbReference type="SAM" id="SignalP"/>
    </source>
</evidence>
<dbReference type="Pfam" id="PF19127">
    <property type="entry name" value="Choline_bind_3"/>
    <property type="match status" value="1"/>
</dbReference>
<dbReference type="GeneID" id="42865803"/>
<dbReference type="Proteomes" id="UP000006408">
    <property type="component" value="Unassembled WGS sequence"/>
</dbReference>
<feature type="compositionally biased region" description="Polar residues" evidence="2">
    <location>
        <begin position="101"/>
        <end position="111"/>
    </location>
</feature>
<proteinExistence type="predicted"/>
<dbReference type="AlphaFoldDB" id="C4FCW2"/>
<accession>C4FCW2</accession>
<feature type="domain" description="Peptidase C51" evidence="4">
    <location>
        <begin position="370"/>
        <end position="454"/>
    </location>
</feature>
<dbReference type="HOGENOM" id="CLU_570696_0_0_11"/>
<organism evidence="5 6">
    <name type="scientific">Bifidobacterium angulatum DSM 20098 = JCM 7096</name>
    <dbReference type="NCBI Taxonomy" id="518635"/>
    <lineage>
        <taxon>Bacteria</taxon>
        <taxon>Bacillati</taxon>
        <taxon>Actinomycetota</taxon>
        <taxon>Actinomycetes</taxon>
        <taxon>Bifidobacteriales</taxon>
        <taxon>Bifidobacteriaceae</taxon>
        <taxon>Bifidobacterium</taxon>
    </lineage>
</organism>